<proteinExistence type="predicted"/>
<feature type="transmembrane region" description="Helical" evidence="1">
    <location>
        <begin position="170"/>
        <end position="189"/>
    </location>
</feature>
<keyword evidence="1" id="KW-1133">Transmembrane helix</keyword>
<evidence type="ECO:0000313" key="2">
    <source>
        <dbReference type="EMBL" id="PXX41392.1"/>
    </source>
</evidence>
<feature type="transmembrane region" description="Helical" evidence="1">
    <location>
        <begin position="90"/>
        <end position="112"/>
    </location>
</feature>
<evidence type="ECO:0000313" key="3">
    <source>
        <dbReference type="Proteomes" id="UP000247792"/>
    </source>
</evidence>
<sequence>MNIVAFGVSMPVSRFMTALFPIFALQSLPSLAVVVLLQIIIFARSGAFSDARREWVAPSIILTVVTALFLRLVFYMFFADQALLSVHSPFVGFLSLHVLLSSTLAGFLFTRLTLSRPREYRPLKDVAYHMRSLVLSCLLMLLPGALYLTAMFFSWLSFRISGFAAFVSNVHAPLYFIAFPAFIWHVYILKHLVQIAGKSKLLWVGSGIIYWTLPTFYFGMSKYLFAIGRYHMNLDYTQILVVLAICVIGNMSIVRSVRRMAREQLRFEEFVRDCE</sequence>
<comment type="caution">
    <text evidence="2">The sequence shown here is derived from an EMBL/GenBank/DDBJ whole genome shotgun (WGS) entry which is preliminary data.</text>
</comment>
<feature type="transmembrane region" description="Helical" evidence="1">
    <location>
        <begin position="55"/>
        <end position="78"/>
    </location>
</feature>
<accession>A0A318JMB2</accession>
<dbReference type="Proteomes" id="UP000247792">
    <property type="component" value="Unassembled WGS sequence"/>
</dbReference>
<name>A0A318JMB2_9BURK</name>
<gene>
    <name evidence="2" type="ORF">DFR42_10743</name>
</gene>
<keyword evidence="1" id="KW-0812">Transmembrane</keyword>
<feature type="transmembrane region" description="Helical" evidence="1">
    <location>
        <begin position="133"/>
        <end position="158"/>
    </location>
</feature>
<organism evidence="2 3">
    <name type="scientific">Undibacterium pigrum</name>
    <dbReference type="NCBI Taxonomy" id="401470"/>
    <lineage>
        <taxon>Bacteria</taxon>
        <taxon>Pseudomonadati</taxon>
        <taxon>Pseudomonadota</taxon>
        <taxon>Betaproteobacteria</taxon>
        <taxon>Burkholderiales</taxon>
        <taxon>Oxalobacteraceae</taxon>
        <taxon>Undibacterium</taxon>
    </lineage>
</organism>
<reference evidence="2 3" key="1">
    <citation type="submission" date="2018-05" db="EMBL/GenBank/DDBJ databases">
        <title>Genomic Encyclopedia of Type Strains, Phase IV (KMG-IV): sequencing the most valuable type-strain genomes for metagenomic binning, comparative biology and taxonomic classification.</title>
        <authorList>
            <person name="Goeker M."/>
        </authorList>
    </citation>
    <scope>NUCLEOTIDE SEQUENCE [LARGE SCALE GENOMIC DNA]</scope>
    <source>
        <strain evidence="2 3">DSM 19792</strain>
    </source>
</reference>
<keyword evidence="1" id="KW-0472">Membrane</keyword>
<protein>
    <submittedName>
        <fullName evidence="2">Uncharacterized protein</fullName>
    </submittedName>
</protein>
<dbReference type="AlphaFoldDB" id="A0A318JMB2"/>
<dbReference type="RefSeq" id="WP_110256629.1">
    <property type="nucleotide sequence ID" value="NZ_QJKB01000007.1"/>
</dbReference>
<evidence type="ECO:0000256" key="1">
    <source>
        <dbReference type="SAM" id="Phobius"/>
    </source>
</evidence>
<feature type="transmembrane region" description="Helical" evidence="1">
    <location>
        <begin position="201"/>
        <end position="219"/>
    </location>
</feature>
<keyword evidence="3" id="KW-1185">Reference proteome</keyword>
<feature type="transmembrane region" description="Helical" evidence="1">
    <location>
        <begin position="20"/>
        <end position="43"/>
    </location>
</feature>
<feature type="transmembrane region" description="Helical" evidence="1">
    <location>
        <begin position="239"/>
        <end position="257"/>
    </location>
</feature>
<dbReference type="EMBL" id="QJKB01000007">
    <property type="protein sequence ID" value="PXX41392.1"/>
    <property type="molecule type" value="Genomic_DNA"/>
</dbReference>